<evidence type="ECO:0000313" key="2">
    <source>
        <dbReference type="Proteomes" id="UP000775547"/>
    </source>
</evidence>
<keyword evidence="2" id="KW-1185">Reference proteome</keyword>
<dbReference type="EMBL" id="JABCKV010000033">
    <property type="protein sequence ID" value="KAG5645736.1"/>
    <property type="molecule type" value="Genomic_DNA"/>
</dbReference>
<reference evidence="1" key="1">
    <citation type="submission" date="2020-07" db="EMBL/GenBank/DDBJ databases">
        <authorList>
            <person name="Nieuwenhuis M."/>
            <person name="Van De Peppel L.J.J."/>
        </authorList>
    </citation>
    <scope>NUCLEOTIDE SEQUENCE</scope>
    <source>
        <strain evidence="1">AP01</strain>
        <tissue evidence="1">Mycelium</tissue>
    </source>
</reference>
<sequence length="132" mass="14766">MADLIRSAKSGSDWTEHDLRGYNITVSPQRAENFYGISLPTVADLSTFDPHLVSSTLSTQGLSDETYRLLQYLDLAFKANPGQESAIHDFAREILRVLGYERRGFLLRSRYAIPLLICGDLNQSAQTDVSLI</sequence>
<protein>
    <submittedName>
        <fullName evidence="1">Uncharacterized protein</fullName>
    </submittedName>
</protein>
<gene>
    <name evidence="1" type="ORF">DXG03_005432</name>
</gene>
<comment type="caution">
    <text evidence="1">The sequence shown here is derived from an EMBL/GenBank/DDBJ whole genome shotgun (WGS) entry which is preliminary data.</text>
</comment>
<dbReference type="OrthoDB" id="3253976at2759"/>
<dbReference type="AlphaFoldDB" id="A0A9P7KFC1"/>
<evidence type="ECO:0000313" key="1">
    <source>
        <dbReference type="EMBL" id="KAG5645736.1"/>
    </source>
</evidence>
<organism evidence="1 2">
    <name type="scientific">Asterophora parasitica</name>
    <dbReference type="NCBI Taxonomy" id="117018"/>
    <lineage>
        <taxon>Eukaryota</taxon>
        <taxon>Fungi</taxon>
        <taxon>Dikarya</taxon>
        <taxon>Basidiomycota</taxon>
        <taxon>Agaricomycotina</taxon>
        <taxon>Agaricomycetes</taxon>
        <taxon>Agaricomycetidae</taxon>
        <taxon>Agaricales</taxon>
        <taxon>Tricholomatineae</taxon>
        <taxon>Lyophyllaceae</taxon>
        <taxon>Asterophora</taxon>
    </lineage>
</organism>
<reference evidence="1" key="2">
    <citation type="submission" date="2021-10" db="EMBL/GenBank/DDBJ databases">
        <title>Phylogenomics reveals ancestral predisposition of the termite-cultivated fungus Termitomyces towards a domesticated lifestyle.</title>
        <authorList>
            <person name="Auxier B."/>
            <person name="Grum-Grzhimaylo A."/>
            <person name="Cardenas M.E."/>
            <person name="Lodge J.D."/>
            <person name="Laessoe T."/>
            <person name="Pedersen O."/>
            <person name="Smith M.E."/>
            <person name="Kuyper T.W."/>
            <person name="Franco-Molano E.A."/>
            <person name="Baroni T.J."/>
            <person name="Aanen D.K."/>
        </authorList>
    </citation>
    <scope>NUCLEOTIDE SEQUENCE</scope>
    <source>
        <strain evidence="1">AP01</strain>
        <tissue evidence="1">Mycelium</tissue>
    </source>
</reference>
<accession>A0A9P7KFC1</accession>
<name>A0A9P7KFC1_9AGAR</name>
<proteinExistence type="predicted"/>
<dbReference type="Proteomes" id="UP000775547">
    <property type="component" value="Unassembled WGS sequence"/>
</dbReference>